<dbReference type="AlphaFoldDB" id="A0A2S0RIH6"/>
<evidence type="ECO:0000313" key="3">
    <source>
        <dbReference type="Proteomes" id="UP000244193"/>
    </source>
</evidence>
<keyword evidence="1" id="KW-0472">Membrane</keyword>
<reference evidence="2 3" key="1">
    <citation type="submission" date="2018-04" db="EMBL/GenBank/DDBJ databases">
        <title>Genome sequencing of Flavobacterium sp. HYN0048.</title>
        <authorList>
            <person name="Yi H."/>
            <person name="Baek C."/>
        </authorList>
    </citation>
    <scope>NUCLEOTIDE SEQUENCE [LARGE SCALE GENOMIC DNA]</scope>
    <source>
        <strain evidence="2 3">HYN0048</strain>
    </source>
</reference>
<evidence type="ECO:0000313" key="2">
    <source>
        <dbReference type="EMBL" id="AWA31070.1"/>
    </source>
</evidence>
<gene>
    <name evidence="2" type="ORF">HYN48_13785</name>
</gene>
<feature type="transmembrane region" description="Helical" evidence="1">
    <location>
        <begin position="49"/>
        <end position="67"/>
    </location>
</feature>
<evidence type="ECO:0000256" key="1">
    <source>
        <dbReference type="SAM" id="Phobius"/>
    </source>
</evidence>
<dbReference type="Proteomes" id="UP000244193">
    <property type="component" value="Chromosome"/>
</dbReference>
<feature type="transmembrane region" description="Helical" evidence="1">
    <location>
        <begin position="9"/>
        <end position="29"/>
    </location>
</feature>
<organism evidence="2 3">
    <name type="scientific">Flavobacterium magnum</name>
    <dbReference type="NCBI Taxonomy" id="2162713"/>
    <lineage>
        <taxon>Bacteria</taxon>
        <taxon>Pseudomonadati</taxon>
        <taxon>Bacteroidota</taxon>
        <taxon>Flavobacteriia</taxon>
        <taxon>Flavobacteriales</taxon>
        <taxon>Flavobacteriaceae</taxon>
        <taxon>Flavobacterium</taxon>
    </lineage>
</organism>
<feature type="transmembrane region" description="Helical" evidence="1">
    <location>
        <begin position="79"/>
        <end position="100"/>
    </location>
</feature>
<sequence length="111" mass="13122">MIKRILKYLINLACSALMIWFAYLSYAIIVRVPTSGELMDLIWSQVNQLLPTYLISIVIISLLNYLFERKIEQRKQSYEFLILLLIQIVVMALATIYYSIDFYNFSMHNQS</sequence>
<protein>
    <submittedName>
        <fullName evidence="2">Uncharacterized protein</fullName>
    </submittedName>
</protein>
<accession>A0A2S0RIH6</accession>
<keyword evidence="1" id="KW-0812">Transmembrane</keyword>
<proteinExistence type="predicted"/>
<keyword evidence="1" id="KW-1133">Transmembrane helix</keyword>
<dbReference type="KEGG" id="fmg:HYN48_13785"/>
<keyword evidence="3" id="KW-1185">Reference proteome</keyword>
<dbReference type="EMBL" id="CP028811">
    <property type="protein sequence ID" value="AWA31070.1"/>
    <property type="molecule type" value="Genomic_DNA"/>
</dbReference>
<name>A0A2S0RIH6_9FLAO</name>